<keyword evidence="4" id="KW-1185">Reference proteome</keyword>
<sequence length="310" mass="32569">MDEASRGYHAQDLNSVKLDAPSAPPAPSSASPPMRIASPASYRASDFDSPPMRIASPASYMASDFGEPPLRLGSMDVESDRPVSGAFYMPPVRASPSPRSGRGEYSAMSQKAVPPEALTNTPPLGRAPEDELNGGEDADVGGSVGCWVDRLSQGWLLAEVVLRVLTLMCVVVAVAVLPGFISKVDDLNDILTYYYALSVSTASPKYEIAIAALGILYSGFGSVVASIGFFNKTLILGDASHLIFYIGDQVFVCLFLTAGSAGASYLTALSCSDSRICGNGSGGAAMLFIAFALTFGNLILSSISFYKRKT</sequence>
<keyword evidence="2" id="KW-1133">Transmembrane helix</keyword>
<reference evidence="3" key="1">
    <citation type="submission" date="2021-01" db="EMBL/GenBank/DDBJ databases">
        <title>Adiantum capillus-veneris genome.</title>
        <authorList>
            <person name="Fang Y."/>
            <person name="Liao Q."/>
        </authorList>
    </citation>
    <scope>NUCLEOTIDE SEQUENCE</scope>
    <source>
        <strain evidence="3">H3</strain>
        <tissue evidence="3">Leaf</tissue>
    </source>
</reference>
<dbReference type="OrthoDB" id="1998438at2759"/>
<dbReference type="EMBL" id="JABFUD020000020">
    <property type="protein sequence ID" value="KAI5063892.1"/>
    <property type="molecule type" value="Genomic_DNA"/>
</dbReference>
<dbReference type="AlphaFoldDB" id="A0A9D4Z7V0"/>
<feature type="compositionally biased region" description="Low complexity" evidence="1">
    <location>
        <begin position="28"/>
        <end position="41"/>
    </location>
</feature>
<feature type="transmembrane region" description="Helical" evidence="2">
    <location>
        <begin position="242"/>
        <end position="265"/>
    </location>
</feature>
<evidence type="ECO:0000256" key="2">
    <source>
        <dbReference type="SAM" id="Phobius"/>
    </source>
</evidence>
<feature type="region of interest" description="Disordered" evidence="1">
    <location>
        <begin position="1"/>
        <end position="50"/>
    </location>
</feature>
<evidence type="ECO:0000256" key="1">
    <source>
        <dbReference type="SAM" id="MobiDB-lite"/>
    </source>
</evidence>
<feature type="region of interest" description="Disordered" evidence="1">
    <location>
        <begin position="88"/>
        <end position="135"/>
    </location>
</feature>
<proteinExistence type="predicted"/>
<keyword evidence="2" id="KW-0812">Transmembrane</keyword>
<gene>
    <name evidence="3" type="ORF">GOP47_0020562</name>
</gene>
<evidence type="ECO:0000313" key="3">
    <source>
        <dbReference type="EMBL" id="KAI5063892.1"/>
    </source>
</evidence>
<feature type="transmembrane region" description="Helical" evidence="2">
    <location>
        <begin position="160"/>
        <end position="181"/>
    </location>
</feature>
<name>A0A9D4Z7V0_ADICA</name>
<dbReference type="PANTHER" id="PTHR33573:SF40">
    <property type="entry name" value="CASP-LIKE PROTEIN 4D2"/>
    <property type="match status" value="1"/>
</dbReference>
<dbReference type="Proteomes" id="UP000886520">
    <property type="component" value="Chromosome 20"/>
</dbReference>
<keyword evidence="2" id="KW-0472">Membrane</keyword>
<protein>
    <recommendedName>
        <fullName evidence="5">CASP-like protein</fullName>
    </recommendedName>
</protein>
<evidence type="ECO:0008006" key="5">
    <source>
        <dbReference type="Google" id="ProtNLM"/>
    </source>
</evidence>
<dbReference type="PANTHER" id="PTHR33573">
    <property type="entry name" value="CASP-LIKE PROTEIN 4A4"/>
    <property type="match status" value="1"/>
</dbReference>
<feature type="transmembrane region" description="Helical" evidence="2">
    <location>
        <begin position="285"/>
        <end position="306"/>
    </location>
</feature>
<organism evidence="3 4">
    <name type="scientific">Adiantum capillus-veneris</name>
    <name type="common">Maidenhair fern</name>
    <dbReference type="NCBI Taxonomy" id="13818"/>
    <lineage>
        <taxon>Eukaryota</taxon>
        <taxon>Viridiplantae</taxon>
        <taxon>Streptophyta</taxon>
        <taxon>Embryophyta</taxon>
        <taxon>Tracheophyta</taxon>
        <taxon>Polypodiopsida</taxon>
        <taxon>Polypodiidae</taxon>
        <taxon>Polypodiales</taxon>
        <taxon>Pteridineae</taxon>
        <taxon>Pteridaceae</taxon>
        <taxon>Vittarioideae</taxon>
        <taxon>Adiantum</taxon>
    </lineage>
</organism>
<accession>A0A9D4Z7V0</accession>
<comment type="caution">
    <text evidence="3">The sequence shown here is derived from an EMBL/GenBank/DDBJ whole genome shotgun (WGS) entry which is preliminary data.</text>
</comment>
<feature type="transmembrane region" description="Helical" evidence="2">
    <location>
        <begin position="208"/>
        <end position="230"/>
    </location>
</feature>
<evidence type="ECO:0000313" key="4">
    <source>
        <dbReference type="Proteomes" id="UP000886520"/>
    </source>
</evidence>